<evidence type="ECO:0000313" key="3">
    <source>
        <dbReference type="Proteomes" id="UP000501926"/>
    </source>
</evidence>
<dbReference type="EMBL" id="CP049055">
    <property type="protein sequence ID" value="QII11389.1"/>
    <property type="molecule type" value="Genomic_DNA"/>
</dbReference>
<accession>Q1Q2Q0</accession>
<gene>
    <name evidence="2" type="ORF">KsCSTR_20110</name>
    <name evidence="1" type="ORF">kuste3526</name>
</gene>
<dbReference type="AlphaFoldDB" id="Q1Q2Q0"/>
<dbReference type="EMBL" id="CT573071">
    <property type="protein sequence ID" value="CAJ74289.1"/>
    <property type="molecule type" value="Genomic_DNA"/>
</dbReference>
<protein>
    <submittedName>
        <fullName evidence="1">Uncharacterized protein</fullName>
    </submittedName>
</protein>
<name>Q1Q2Q0_KUEST</name>
<organism evidence="1">
    <name type="scientific">Kuenenia stuttgartiensis</name>
    <dbReference type="NCBI Taxonomy" id="174633"/>
    <lineage>
        <taxon>Bacteria</taxon>
        <taxon>Pseudomonadati</taxon>
        <taxon>Planctomycetota</taxon>
        <taxon>Candidatus Brocadiia</taxon>
        <taxon>Candidatus Brocadiales</taxon>
        <taxon>Candidatus Brocadiaceae</taxon>
        <taxon>Candidatus Kuenenia</taxon>
    </lineage>
</organism>
<sequence>MMAFQCWPEIEVAPVSFTTSVICFLRKKSSPNYLAIRHLLEVCTLSSRIMFQPISISLQNGIRFFQIRLPASPSVCLAVSHSLCRRRYRLTTFPFSYNMDNLDSSRTPMELKFTYGDVRAP</sequence>
<evidence type="ECO:0000313" key="1">
    <source>
        <dbReference type="EMBL" id="CAJ74289.1"/>
    </source>
</evidence>
<dbReference type="Proteomes" id="UP000501926">
    <property type="component" value="Chromosome"/>
</dbReference>
<reference evidence="1" key="2">
    <citation type="submission" date="2006-01" db="EMBL/GenBank/DDBJ databases">
        <authorList>
            <person name="Genoscope"/>
        </authorList>
    </citation>
    <scope>NUCLEOTIDE SEQUENCE</scope>
</reference>
<reference evidence="2 3" key="3">
    <citation type="submission" date="2020-02" db="EMBL/GenBank/DDBJ databases">
        <title>Newly sequenced genome of strain CSTR1 showed variability in Candidatus Kuenenia stuttgartiensis genomes.</title>
        <authorList>
            <person name="Ding C."/>
            <person name="Adrian L."/>
        </authorList>
    </citation>
    <scope>NUCLEOTIDE SEQUENCE [LARGE SCALE GENOMIC DNA]</scope>
    <source>
        <strain evidence="2 3">CSTR1</strain>
    </source>
</reference>
<proteinExistence type="predicted"/>
<evidence type="ECO:0000313" key="2">
    <source>
        <dbReference type="EMBL" id="QII11389.1"/>
    </source>
</evidence>
<reference evidence="1" key="1">
    <citation type="journal article" date="2006" name="Nature">
        <title>Deciphering the evolution and metabolism of an anammox bacterium from a community genome.</title>
        <authorList>
            <person name="Strous M."/>
            <person name="Pelletier E."/>
            <person name="Mangenot S."/>
            <person name="Rattei T."/>
            <person name="Lehner A."/>
            <person name="Taylor M.W."/>
            <person name="Horn M."/>
            <person name="Daims H."/>
            <person name="Bartol-Mavel D."/>
            <person name="Wincker P."/>
            <person name="Barbe V."/>
            <person name="Fonknechten N."/>
            <person name="Vallenet D."/>
            <person name="Segurens B."/>
            <person name="Schenowitz-Truong C."/>
            <person name="Medigue C."/>
            <person name="Collingro A."/>
            <person name="Snel B."/>
            <person name="Dutilh B.E."/>
            <person name="OpDenCamp H.J.M."/>
            <person name="vanDerDrift C."/>
            <person name="Cirpus I."/>
            <person name="vanDePas-Schoonen K.T."/>
            <person name="Harhangi H.R."/>
            <person name="vanNiftrik L."/>
            <person name="Schmid M."/>
            <person name="Keltjens J."/>
            <person name="vanDeVossenberg J."/>
            <person name="Kartal B."/>
            <person name="Meier H."/>
            <person name="Frishman D."/>
            <person name="Huynen M.A."/>
            <person name="Mewes H."/>
            <person name="Weissenbach J."/>
            <person name="Jetten M.S.M."/>
            <person name="Wagner M."/>
            <person name="LePaslier D."/>
        </authorList>
    </citation>
    <scope>NUCLEOTIDE SEQUENCE</scope>
</reference>